<evidence type="ECO:0000259" key="15">
    <source>
        <dbReference type="PROSITE" id="PS50070"/>
    </source>
</evidence>
<dbReference type="PRINTS" id="PR00018">
    <property type="entry name" value="KRINGLE"/>
</dbReference>
<organism>
    <name type="scientific">Branchiostoma floridae</name>
    <name type="common">Florida lancelet</name>
    <name type="synonym">Amphioxus</name>
    <dbReference type="NCBI Taxonomy" id="7739"/>
    <lineage>
        <taxon>Eukaryota</taxon>
        <taxon>Metazoa</taxon>
        <taxon>Chordata</taxon>
        <taxon>Cephalochordata</taxon>
        <taxon>Leptocardii</taxon>
        <taxon>Amphioxiformes</taxon>
        <taxon>Branchiostomatidae</taxon>
        <taxon>Branchiostoma</taxon>
    </lineage>
</organism>
<keyword evidence="6 12" id="KW-1133">Transmembrane helix</keyword>
<dbReference type="InterPro" id="IPR016187">
    <property type="entry name" value="CTDL_fold"/>
</dbReference>
<feature type="disulfide bond" evidence="9">
    <location>
        <begin position="1484"/>
        <end position="1507"/>
    </location>
</feature>
<dbReference type="FunFam" id="2.40.20.10:FF:000027">
    <property type="entry name" value="Uncharacterized protein"/>
    <property type="match status" value="1"/>
</dbReference>
<feature type="disulfide bond" evidence="9">
    <location>
        <begin position="772"/>
        <end position="811"/>
    </location>
</feature>
<feature type="transmembrane region" description="Helical" evidence="12">
    <location>
        <begin position="1241"/>
        <end position="1262"/>
    </location>
</feature>
<dbReference type="InterPro" id="IPR000832">
    <property type="entry name" value="GPCR_2_secretin-like"/>
</dbReference>
<feature type="domain" description="SMB" evidence="17">
    <location>
        <begin position="1523"/>
        <end position="1568"/>
    </location>
</feature>
<feature type="transmembrane region" description="Helical" evidence="12">
    <location>
        <begin position="1355"/>
        <end position="1375"/>
    </location>
</feature>
<dbReference type="FunFam" id="1.20.1070.10:FF:000428">
    <property type="entry name" value="Uncharacterized protein"/>
    <property type="match status" value="2"/>
</dbReference>
<feature type="disulfide bond" evidence="10">
    <location>
        <begin position="488"/>
        <end position="503"/>
    </location>
</feature>
<proteinExistence type="predicted"/>
<dbReference type="Pfam" id="PF00059">
    <property type="entry name" value="Lectin_C"/>
    <property type="match status" value="1"/>
</dbReference>
<dbReference type="SUPFAM" id="SSF49785">
    <property type="entry name" value="Galactose-binding domain-like"/>
    <property type="match status" value="2"/>
</dbReference>
<feature type="transmembrane region" description="Helical" evidence="12">
    <location>
        <begin position="1783"/>
        <end position="1808"/>
    </location>
</feature>
<dbReference type="GO" id="GO:0004930">
    <property type="term" value="F:G protein-coupled receptor activity"/>
    <property type="evidence" value="ECO:0007669"/>
    <property type="project" value="InterPro"/>
</dbReference>
<dbReference type="SUPFAM" id="SSF56436">
    <property type="entry name" value="C-type lectin-like"/>
    <property type="match status" value="1"/>
</dbReference>
<dbReference type="SUPFAM" id="SSF57424">
    <property type="entry name" value="LDL receptor-like module"/>
    <property type="match status" value="4"/>
</dbReference>
<dbReference type="PANTHER" id="PTHR20851">
    <property type="entry name" value="DORSAL INTERACTING PROTEIN 3"/>
    <property type="match status" value="1"/>
</dbReference>
<evidence type="ECO:0000259" key="14">
    <source>
        <dbReference type="PROSITE" id="PS50041"/>
    </source>
</evidence>
<feature type="domain" description="Kringle" evidence="15">
    <location>
        <begin position="244"/>
        <end position="320"/>
    </location>
</feature>
<evidence type="ECO:0000256" key="11">
    <source>
        <dbReference type="SAM" id="MobiDB-lite"/>
    </source>
</evidence>
<feature type="chain" id="PRO_5002936122" description="G-protein coupled receptors family 2 profile 2 domain-containing protein" evidence="13">
    <location>
        <begin position="27"/>
        <end position="2067"/>
    </location>
</feature>
<feature type="transmembrane region" description="Helical" evidence="12">
    <location>
        <begin position="1742"/>
        <end position="1763"/>
    </location>
</feature>
<dbReference type="Gene3D" id="2.40.20.10">
    <property type="entry name" value="Plasminogen Kringle 4"/>
    <property type="match status" value="3"/>
</dbReference>
<dbReference type="InterPro" id="IPR036055">
    <property type="entry name" value="LDL_receptor-like_sf"/>
</dbReference>
<keyword evidence="4" id="KW-0479">Metal-binding</keyword>
<dbReference type="Pfam" id="PF00057">
    <property type="entry name" value="Ldl_recept_a"/>
    <property type="match status" value="1"/>
</dbReference>
<dbReference type="InterPro" id="IPR017981">
    <property type="entry name" value="GPCR_2-like_7TM"/>
</dbReference>
<dbReference type="EMBL" id="GG666565">
    <property type="protein sequence ID" value="EEN54675.1"/>
    <property type="molecule type" value="Genomic_DNA"/>
</dbReference>
<dbReference type="InParanoid" id="C3YYN5"/>
<dbReference type="SMART" id="SM00192">
    <property type="entry name" value="LDLa"/>
    <property type="match status" value="4"/>
</dbReference>
<dbReference type="CDD" id="cd00037">
    <property type="entry name" value="CLECT"/>
    <property type="match status" value="1"/>
</dbReference>
<feature type="disulfide bond" evidence="10">
    <location>
        <begin position="476"/>
        <end position="494"/>
    </location>
</feature>
<dbReference type="eggNOG" id="KOG3509">
    <property type="taxonomic scope" value="Eukaryota"/>
</dbReference>
<dbReference type="SMART" id="SM00034">
    <property type="entry name" value="CLECT"/>
    <property type="match status" value="1"/>
</dbReference>
<dbReference type="InterPro" id="IPR001304">
    <property type="entry name" value="C-type_lectin-like"/>
</dbReference>
<protein>
    <recommendedName>
        <fullName evidence="19">G-protein coupled receptors family 2 profile 2 domain-containing protein</fullName>
    </recommendedName>
</protein>
<evidence type="ECO:0008006" key="19">
    <source>
        <dbReference type="Google" id="ProtNLM"/>
    </source>
</evidence>
<dbReference type="FunFam" id="2.40.20.10:FF:000039">
    <property type="entry name" value="Metalloendopeptidase"/>
    <property type="match status" value="2"/>
</dbReference>
<feature type="compositionally biased region" description="Basic and acidic residues" evidence="11">
    <location>
        <begin position="1974"/>
        <end position="1987"/>
    </location>
</feature>
<dbReference type="PROSITE" id="PS50041">
    <property type="entry name" value="C_TYPE_LECTIN_2"/>
    <property type="match status" value="1"/>
</dbReference>
<evidence type="ECO:0000259" key="17">
    <source>
        <dbReference type="PROSITE" id="PS50958"/>
    </source>
</evidence>
<feature type="transmembrane region" description="Helical" evidence="12">
    <location>
        <begin position="1173"/>
        <end position="1190"/>
    </location>
</feature>
<feature type="disulfide bond" evidence="9">
    <location>
        <begin position="800"/>
        <end position="823"/>
    </location>
</feature>
<feature type="domain" description="C-type lectin" evidence="14">
    <location>
        <begin position="516"/>
        <end position="627"/>
    </location>
</feature>
<dbReference type="InterPro" id="IPR001212">
    <property type="entry name" value="Somatomedin_B_dom"/>
</dbReference>
<feature type="transmembrane region" description="Helical" evidence="12">
    <location>
        <begin position="1328"/>
        <end position="1349"/>
    </location>
</feature>
<feature type="signal peptide" evidence="13">
    <location>
        <begin position="1"/>
        <end position="26"/>
    </location>
</feature>
<evidence type="ECO:0000256" key="10">
    <source>
        <dbReference type="PROSITE-ProRule" id="PRU00124"/>
    </source>
</evidence>
<evidence type="ECO:0000256" key="1">
    <source>
        <dbReference type="ARBA" id="ARBA00004141"/>
    </source>
</evidence>
<dbReference type="GO" id="GO:0016020">
    <property type="term" value="C:membrane"/>
    <property type="evidence" value="ECO:0007669"/>
    <property type="project" value="UniProtKB-SubCell"/>
</dbReference>
<dbReference type="SMART" id="SM00607">
    <property type="entry name" value="FTP"/>
    <property type="match status" value="1"/>
</dbReference>
<feature type="region of interest" description="Disordered" evidence="11">
    <location>
        <begin position="1460"/>
        <end position="1482"/>
    </location>
</feature>
<dbReference type="InterPro" id="IPR038178">
    <property type="entry name" value="Kringle_sf"/>
</dbReference>
<dbReference type="InterPro" id="IPR013806">
    <property type="entry name" value="Kringle-like"/>
</dbReference>
<name>C3YYN5_BRAFL</name>
<dbReference type="PROSITE" id="PS00021">
    <property type="entry name" value="KRINGLE_1"/>
    <property type="match status" value="3"/>
</dbReference>
<dbReference type="InterPro" id="IPR018056">
    <property type="entry name" value="Kringle_CS"/>
</dbReference>
<dbReference type="PRINTS" id="PR00261">
    <property type="entry name" value="LDLRECEPTOR"/>
</dbReference>
<evidence type="ECO:0000256" key="7">
    <source>
        <dbReference type="ARBA" id="ARBA00023136"/>
    </source>
</evidence>
<dbReference type="Gene3D" id="3.10.100.10">
    <property type="entry name" value="Mannose-Binding Protein A, subunit A"/>
    <property type="match status" value="1"/>
</dbReference>
<reference evidence="18" key="1">
    <citation type="journal article" date="2008" name="Nature">
        <title>The amphioxus genome and the evolution of the chordate karyotype.</title>
        <authorList>
            <consortium name="US DOE Joint Genome Institute (JGI-PGF)"/>
            <person name="Putnam N.H."/>
            <person name="Butts T."/>
            <person name="Ferrier D.E.K."/>
            <person name="Furlong R.F."/>
            <person name="Hellsten U."/>
            <person name="Kawashima T."/>
            <person name="Robinson-Rechavi M."/>
            <person name="Shoguchi E."/>
            <person name="Terry A."/>
            <person name="Yu J.-K."/>
            <person name="Benito-Gutierrez E.L."/>
            <person name="Dubchak I."/>
            <person name="Garcia-Fernandez J."/>
            <person name="Gibson-Brown J.J."/>
            <person name="Grigoriev I.V."/>
            <person name="Horton A.C."/>
            <person name="de Jong P.J."/>
            <person name="Jurka J."/>
            <person name="Kapitonov V.V."/>
            <person name="Kohara Y."/>
            <person name="Kuroki Y."/>
            <person name="Lindquist E."/>
            <person name="Lucas S."/>
            <person name="Osoegawa K."/>
            <person name="Pennacchio L.A."/>
            <person name="Salamov A.A."/>
            <person name="Satou Y."/>
            <person name="Sauka-Spengler T."/>
            <person name="Schmutz J."/>
            <person name="Shin-I T."/>
            <person name="Toyoda A."/>
            <person name="Bronner-Fraser M."/>
            <person name="Fujiyama A."/>
            <person name="Holland L.Z."/>
            <person name="Holland P.W.H."/>
            <person name="Satoh N."/>
            <person name="Rokhsar D.S."/>
        </authorList>
    </citation>
    <scope>NUCLEOTIDE SEQUENCE [LARGE SCALE GENOMIC DNA]</scope>
    <source>
        <strain evidence="18">S238N-H82</strain>
        <tissue evidence="18">Testes</tissue>
    </source>
</reference>
<feature type="transmembrane region" description="Helical" evidence="12">
    <location>
        <begin position="1139"/>
        <end position="1161"/>
    </location>
</feature>
<feature type="transmembrane region" description="Helical" evidence="12">
    <location>
        <begin position="1856"/>
        <end position="1876"/>
    </location>
</feature>
<dbReference type="InterPro" id="IPR018378">
    <property type="entry name" value="C-type_lectin_CS"/>
</dbReference>
<feature type="domain" description="Kringle" evidence="15">
    <location>
        <begin position="753"/>
        <end position="829"/>
    </location>
</feature>
<feature type="compositionally biased region" description="Low complexity" evidence="11">
    <location>
        <begin position="1990"/>
        <end position="2009"/>
    </location>
</feature>
<dbReference type="PROSITE" id="PS50068">
    <property type="entry name" value="LDLRA_2"/>
    <property type="match status" value="4"/>
</dbReference>
<sequence length="2067" mass="229970">MDNLKLIRTSLMLLLGLCHCLPGAFSLTGGWVETDPTWVTPDLWEGGDGLRRFSGYVLDSNIQTAWRRGDEDASWQLTFDLQTSLTLSRIRIWYMLDATLHGLHMDATVMVMTGEQWITVPHNTHFRGDKELSNELSLKEMDLTGLLTTGQFWRLEFPNEYRGPIGEVKFFQACSGVERTVCTDGDCDVHEVVCDGIVDCDDGSDENDCAASACNNGALFHQLSRCDGRDDCGDNSDEQNCVCYYLRDRGTTYRGRANRDNSCQFWTSQYPHTHNHTPQAYPSAGLERNYCRNPDRKDRPWCYTNNPLIRWMYCEEVFACYGGWVKTDPTWVTSDLLEGADGFRGTAGYVLDSNLQTTWRLGDEDATWQLTFDLQKFLTLSRIRIWYFDAFFSDNPMGVTVVVMTGQQWTTVAHNSHLRSNKKLTIKLYLKEIDLTGLFVTGQFWSLEFPNEYMYLRQIGEVKLFQACSGVERTVCTDGDCDVHEVVCDGIVDCDDGSDENDCGFQGYTERSGTWYKVVAVSMTYDAAAQTCAADGGRLAVVKSQDLQDFLVAMIAEVNAGTDYWIGLLQMTGGWTWSDGTAVNSGFTNWAPGEPNNVDEQCGQLWQGEGFKWDDTNCDHQKPFVCQIDKEICPSGVTINKAEVCDGERLKNFMVRVGPNEDFAQNDQCGEMYTDTPKDGQTIVVYCSPPIPGRYVSIQLMGRRDELSLCEVEVYAETAASACDNGALFHQLSRCDGRNDCGDNSDEQNCACYYLRDRGTSYRGRENRGNSCQFWTSQYPHPHNHTPQAYPRAGLEQNYCRNPDGKDRPWCYTNNPLIRWMYCEEVFACEAPPTRCFYAVDKGRSYAGQTNSKMGIIDKGVSAYLTVVHALSLLRPGGKRQSGETKLNVTVHEGKVSRQSQGKYLVTMRHGKKKVETDKKKSDALIWEHSTEFVPWSPTEELVLKLRKAKRCKDKTIGELCISVAAGLESVEGLPNKRWYGLETTQKGGCKKYEALLQVSVSVNGPGMKTDTLNKIIPSKKTDTTAVQEQPKTPAELQDHEAVVQKGDTCRLFSSSRRTHGSLNNTTPLQNCSEPALTFTSEEFRVLPNGSVLLLGSNVSCPAEHVAILNTTASICGECILQYFSNYTQIPNPWDATQGWLTLGLVIVSAVAVFGYVVHNIRSGRWEKVPEKLKVQMLVCMAFAEVLFMVRVRVPLGSACAAFAIILHYFLLTAFTSMNALAMDLFLTFRDALERAKLYQYLLYTWLMPVPIVIVTVIVEFGSSVSVGYGENCWIGNPVANLLAFGVPVFSAILVNAVLATFVLLAIRKSFEIADKAKSRSNSSKAWVYLRICFLTGFTWILGFIYPYVNSRAVEYIFIVLNASHGLLLALILTITSKVVKKWKVAIRERFGLAEPNKDNRATTAAMKQRITATAWQETGCVRDGTPSPPTAIPTHHMLFTRLYTVYMYRAGDRVCQRWDSQSPHSHPHTPQAHPDAGLDENFCRNPDNKERPWCYTTDESKRWDFCDVMECADPLSPGSRSVGQDCDGDYTCAESFPSRLCYCDEDCSFFGDCCQDFQTHGSLNNTTPLQNCREPALTFTAEEFRVLPNGSVLLLGFNVSCPAEQVAILNTTASICGECILQYFSNYTQTANPWDADQGWLTLGLVIVSAVAVFGYVVHNIRSGQWEKVPEKLKVQMLVCMAFAEVLFMVRVRVPLGSACAAFAIILHYFLLTAFTSINALAMDLFLTFRDALERAKLYQYLLYTWLMPVPIVIVTVIVEFGSSVSVGYGENCWIGNPVANLLAFGVPVFSAILVNAVLATFVLLAIRKSFVIADKAKSRSNSSKAWVYLRICFLTGFTWILGFIYPYVNSRAVEYIFIVLNASQGLLLALILTITSKMVQKWKVAIRERFGLAEPNKDNRASTAAMKHRTTATASETSSSADIPLTTFTDVEENRARIQLDSPNKASGCTATVSNRKTTVCATEMPKTTLADVEKTARSHLDKPQQDSGATAAASTELASTGGTDAVASGSDVVAGGSDVVTGGSDVVAAGHQLSTTLGSRCLGILTACPSHRNFAFWIGVESHT</sequence>
<dbReference type="FunFam" id="4.10.400.10:FF:000227">
    <property type="entry name" value="Uncharacterized protein"/>
    <property type="match status" value="2"/>
</dbReference>
<evidence type="ECO:0000256" key="5">
    <source>
        <dbReference type="ARBA" id="ARBA00022837"/>
    </source>
</evidence>
<dbReference type="Gene3D" id="1.20.1070.10">
    <property type="entry name" value="Rhodopsin 7-helix transmembrane proteins"/>
    <property type="match status" value="2"/>
</dbReference>
<gene>
    <name evidence="18" type="ORF">BRAFLDRAFT_67064</name>
</gene>
<keyword evidence="7 12" id="KW-0472">Membrane</keyword>
<feature type="transmembrane region" description="Helical" evidence="12">
    <location>
        <begin position="1282"/>
        <end position="1307"/>
    </location>
</feature>
<dbReference type="Pfam" id="PF00002">
    <property type="entry name" value="7tm_2"/>
    <property type="match status" value="2"/>
</dbReference>
<feature type="disulfide bond" evidence="10">
    <location>
        <begin position="194"/>
        <end position="209"/>
    </location>
</feature>
<dbReference type="Gene3D" id="4.10.400.10">
    <property type="entry name" value="Low-density Lipoprotein Receptor"/>
    <property type="match status" value="2"/>
</dbReference>
<dbReference type="InterPro" id="IPR002172">
    <property type="entry name" value="LDrepeatLR_classA_rpt"/>
</dbReference>
<dbReference type="InterPro" id="IPR016186">
    <property type="entry name" value="C-type_lectin-like/link_sf"/>
</dbReference>
<evidence type="ECO:0000256" key="13">
    <source>
        <dbReference type="SAM" id="SignalP"/>
    </source>
</evidence>
<keyword evidence="3 12" id="KW-0812">Transmembrane</keyword>
<evidence type="ECO:0000256" key="3">
    <source>
        <dbReference type="ARBA" id="ARBA00022692"/>
    </source>
</evidence>
<dbReference type="GO" id="GO:0046872">
    <property type="term" value="F:metal ion binding"/>
    <property type="evidence" value="ECO:0007669"/>
    <property type="project" value="UniProtKB-KW"/>
</dbReference>
<dbReference type="Gene3D" id="2.60.120.260">
    <property type="entry name" value="Galactose-binding domain-like"/>
    <property type="match status" value="2"/>
</dbReference>
<dbReference type="PANTHER" id="PTHR20851:SF0">
    <property type="entry name" value="APOLIPOPROTEIN(A)"/>
    <property type="match status" value="1"/>
</dbReference>
<dbReference type="SUPFAM" id="SSF57440">
    <property type="entry name" value="Kringle-like"/>
    <property type="match status" value="3"/>
</dbReference>
<evidence type="ECO:0000313" key="18">
    <source>
        <dbReference type="EMBL" id="EEN54675.1"/>
    </source>
</evidence>
<accession>C3YYN5</accession>
<feature type="domain" description="G-protein coupled receptors family 2 profile 2" evidence="16">
    <location>
        <begin position="1648"/>
        <end position="1878"/>
    </location>
</feature>
<dbReference type="PROSITE" id="PS00615">
    <property type="entry name" value="C_TYPE_LECTIN_1"/>
    <property type="match status" value="1"/>
</dbReference>
<evidence type="ECO:0000256" key="6">
    <source>
        <dbReference type="ARBA" id="ARBA00022989"/>
    </source>
</evidence>
<feature type="disulfide bond" evidence="10">
    <location>
        <begin position="723"/>
        <end position="741"/>
    </location>
</feature>
<feature type="domain" description="G-protein coupled receptors family 2 profile 2" evidence="16">
    <location>
        <begin position="1135"/>
        <end position="1377"/>
    </location>
</feature>
<feature type="disulfide bond" evidence="10">
    <location>
        <begin position="735"/>
        <end position="750"/>
    </location>
</feature>
<feature type="disulfide bond" evidence="9">
    <location>
        <begin position="291"/>
        <end position="314"/>
    </location>
</feature>
<keyword evidence="2 9" id="KW-0420">Kringle</keyword>
<dbReference type="PROSITE" id="PS50070">
    <property type="entry name" value="KRINGLE_2"/>
    <property type="match status" value="3"/>
</dbReference>
<feature type="disulfide bond" evidence="10">
    <location>
        <begin position="226"/>
        <end position="241"/>
    </location>
</feature>
<keyword evidence="5" id="KW-0106">Calcium</keyword>
<evidence type="ECO:0000256" key="9">
    <source>
        <dbReference type="PROSITE-ProRule" id="PRU00121"/>
    </source>
</evidence>
<dbReference type="FunFam" id="3.10.100.10:FF:000192">
    <property type="entry name" value="Uncharacterized protein"/>
    <property type="match status" value="1"/>
</dbReference>
<feature type="transmembrane region" description="Helical" evidence="12">
    <location>
        <begin position="1697"/>
        <end position="1730"/>
    </location>
</feature>
<feature type="transmembrane region" description="Helical" evidence="12">
    <location>
        <begin position="1829"/>
        <end position="1850"/>
    </location>
</feature>
<feature type="transmembrane region" description="Helical" evidence="12">
    <location>
        <begin position="1196"/>
        <end position="1229"/>
    </location>
</feature>
<dbReference type="CDD" id="cd00108">
    <property type="entry name" value="KR"/>
    <property type="match status" value="3"/>
</dbReference>
<feature type="disulfide bond" evidence="9">
    <location>
        <begin position="1456"/>
        <end position="1495"/>
    </location>
</feature>
<dbReference type="CDD" id="cd00112">
    <property type="entry name" value="LDLa"/>
    <property type="match status" value="4"/>
</dbReference>
<dbReference type="InterPro" id="IPR008979">
    <property type="entry name" value="Galactose-bd-like_sf"/>
</dbReference>
<keyword evidence="13" id="KW-0732">Signal</keyword>
<evidence type="ECO:0000256" key="4">
    <source>
        <dbReference type="ARBA" id="ARBA00022723"/>
    </source>
</evidence>
<keyword evidence="8 9" id="KW-1015">Disulfide bond</keyword>
<feature type="domain" description="Kringle" evidence="15">
    <location>
        <begin position="1456"/>
        <end position="1512"/>
    </location>
</feature>
<dbReference type="CDD" id="cd15039">
    <property type="entry name" value="7tmB3_Methuselah-like"/>
    <property type="match status" value="2"/>
</dbReference>
<dbReference type="Pfam" id="PF00051">
    <property type="entry name" value="Kringle"/>
    <property type="match status" value="3"/>
</dbReference>
<feature type="disulfide bond" evidence="10">
    <location>
        <begin position="182"/>
        <end position="200"/>
    </location>
</feature>
<feature type="disulfide bond" evidence="10">
    <location>
        <begin position="214"/>
        <end position="232"/>
    </location>
</feature>
<dbReference type="GO" id="GO:0007166">
    <property type="term" value="P:cell surface receptor signaling pathway"/>
    <property type="evidence" value="ECO:0007669"/>
    <property type="project" value="InterPro"/>
</dbReference>
<dbReference type="PROSITE" id="PS50261">
    <property type="entry name" value="G_PROTEIN_RECEP_F2_4"/>
    <property type="match status" value="2"/>
</dbReference>
<dbReference type="eggNOG" id="KOG4193">
    <property type="taxonomic scope" value="Eukaryota"/>
</dbReference>
<evidence type="ECO:0000256" key="2">
    <source>
        <dbReference type="ARBA" id="ARBA00022572"/>
    </source>
</evidence>
<dbReference type="SMART" id="SM00130">
    <property type="entry name" value="KR"/>
    <property type="match status" value="3"/>
</dbReference>
<feature type="disulfide bond" evidence="9">
    <location>
        <begin position="263"/>
        <end position="302"/>
    </location>
</feature>
<evidence type="ECO:0000256" key="12">
    <source>
        <dbReference type="SAM" id="Phobius"/>
    </source>
</evidence>
<feature type="region of interest" description="Disordered" evidence="11">
    <location>
        <begin position="1974"/>
        <end position="2009"/>
    </location>
</feature>
<comment type="subcellular location">
    <subcellularLocation>
        <location evidence="1">Membrane</location>
        <topology evidence="1">Multi-pass membrane protein</topology>
    </subcellularLocation>
</comment>
<dbReference type="InterPro" id="IPR006585">
    <property type="entry name" value="FTP1"/>
</dbReference>
<evidence type="ECO:0000256" key="8">
    <source>
        <dbReference type="ARBA" id="ARBA00023157"/>
    </source>
</evidence>
<dbReference type="InterPro" id="IPR000001">
    <property type="entry name" value="Kringle"/>
</dbReference>
<feature type="region of interest" description="Disordered" evidence="11">
    <location>
        <begin position="1899"/>
        <end position="1920"/>
    </location>
</feature>
<evidence type="ECO:0000259" key="16">
    <source>
        <dbReference type="PROSITE" id="PS50261"/>
    </source>
</evidence>
<dbReference type="eggNOG" id="KOG4297">
    <property type="taxonomic scope" value="Eukaryota"/>
</dbReference>
<dbReference type="PROSITE" id="PS50958">
    <property type="entry name" value="SMB_2"/>
    <property type="match status" value="1"/>
</dbReference>
<feature type="transmembrane region" description="Helical" evidence="12">
    <location>
        <begin position="1641"/>
        <end position="1662"/>
    </location>
</feature>
<comment type="caution">
    <text evidence="9">Lacks conserved residue(s) required for the propagation of feature annotation.</text>
</comment>